<dbReference type="SUPFAM" id="SSF56219">
    <property type="entry name" value="DNase I-like"/>
    <property type="match status" value="1"/>
</dbReference>
<dbReference type="GO" id="GO:0016020">
    <property type="term" value="C:membrane"/>
    <property type="evidence" value="ECO:0007669"/>
    <property type="project" value="GOC"/>
</dbReference>
<dbReference type="Gene3D" id="3.60.10.10">
    <property type="entry name" value="Endonuclease/exonuclease/phosphatase"/>
    <property type="match status" value="1"/>
</dbReference>
<dbReference type="PANTHER" id="PTHR14859:SF15">
    <property type="entry name" value="ENDONUCLEASE_EXONUCLEASE_PHOSPHATASE DOMAIN-CONTAINING PROTEIN"/>
    <property type="match status" value="1"/>
</dbReference>
<keyword evidence="1" id="KW-0812">Transmembrane</keyword>
<dbReference type="CDD" id="cd09084">
    <property type="entry name" value="EEP-2"/>
    <property type="match status" value="1"/>
</dbReference>
<reference evidence="3" key="1">
    <citation type="submission" date="2019-08" db="EMBL/GenBank/DDBJ databases">
        <authorList>
            <person name="Kucharzyk K."/>
            <person name="Murdoch R.W."/>
            <person name="Higgins S."/>
            <person name="Loffler F."/>
        </authorList>
    </citation>
    <scope>NUCLEOTIDE SEQUENCE</scope>
</reference>
<dbReference type="InterPro" id="IPR005135">
    <property type="entry name" value="Endo/exonuclease/phosphatase"/>
</dbReference>
<dbReference type="InterPro" id="IPR051916">
    <property type="entry name" value="GPI-anchor_lipid_remodeler"/>
</dbReference>
<sequence length="366" mass="43023">MIRKIFNIINLFCSFLLLLSYASAYVPPHVLPKLSLFSFLYPYLLFINIIFILIWLFIKWKYIIIPLACILIKVNYIPNLYKFNGTEHRTSIHNDDIKILSYNVCSFHYDTKWNEPKDKRIDSVYNYIEKLNPSIIAFQDYSSSKKKNSIHNRLVKKLGYKYFYTPINDKYNVYGNVIYSKYPIVQSGVLFPLKNSSNSYIYSDIQINRKNKIRVINLHLASYKLAEEDKQVFSKLKEEGVKTAIEKDAKPLLKKLVWANTKRSHEVDELVKIFEEKQIPTILTGDFNDTPFSYTYREFKKHLNDAFVEKGKGFGTTYNGDLPAYRIDYIFYDKNYFSVKSFERAALENSDHFPVSAVLSISKDNN</sequence>
<dbReference type="GO" id="GO:0006506">
    <property type="term" value="P:GPI anchor biosynthetic process"/>
    <property type="evidence" value="ECO:0007669"/>
    <property type="project" value="TreeGrafter"/>
</dbReference>
<keyword evidence="1" id="KW-1133">Transmembrane helix</keyword>
<feature type="domain" description="Endonuclease/exonuclease/phosphatase" evidence="2">
    <location>
        <begin position="100"/>
        <end position="352"/>
    </location>
</feature>
<dbReference type="InterPro" id="IPR036691">
    <property type="entry name" value="Endo/exonu/phosph_ase_sf"/>
</dbReference>
<evidence type="ECO:0000259" key="2">
    <source>
        <dbReference type="Pfam" id="PF03372"/>
    </source>
</evidence>
<protein>
    <recommendedName>
        <fullName evidence="2">Endonuclease/exonuclease/phosphatase domain-containing protein</fullName>
    </recommendedName>
</protein>
<dbReference type="PANTHER" id="PTHR14859">
    <property type="entry name" value="CALCOFLUOR WHITE HYPERSENSITIVE PROTEIN PRECURSOR"/>
    <property type="match status" value="1"/>
</dbReference>
<accession>A0A644U0L1</accession>
<evidence type="ECO:0000313" key="3">
    <source>
        <dbReference type="EMBL" id="MPL72766.1"/>
    </source>
</evidence>
<proteinExistence type="predicted"/>
<dbReference type="AlphaFoldDB" id="A0A644U0L1"/>
<organism evidence="3">
    <name type="scientific">bioreactor metagenome</name>
    <dbReference type="NCBI Taxonomy" id="1076179"/>
    <lineage>
        <taxon>unclassified sequences</taxon>
        <taxon>metagenomes</taxon>
        <taxon>ecological metagenomes</taxon>
    </lineage>
</organism>
<evidence type="ECO:0000256" key="1">
    <source>
        <dbReference type="SAM" id="Phobius"/>
    </source>
</evidence>
<dbReference type="Pfam" id="PF03372">
    <property type="entry name" value="Exo_endo_phos"/>
    <property type="match status" value="1"/>
</dbReference>
<dbReference type="GO" id="GO:0003824">
    <property type="term" value="F:catalytic activity"/>
    <property type="evidence" value="ECO:0007669"/>
    <property type="project" value="InterPro"/>
</dbReference>
<keyword evidence="1" id="KW-0472">Membrane</keyword>
<feature type="transmembrane region" description="Helical" evidence="1">
    <location>
        <begin position="40"/>
        <end position="58"/>
    </location>
</feature>
<name>A0A644U0L1_9ZZZZ</name>
<gene>
    <name evidence="3" type="ORF">SDC9_18556</name>
</gene>
<dbReference type="EMBL" id="VSSQ01000068">
    <property type="protein sequence ID" value="MPL72766.1"/>
    <property type="molecule type" value="Genomic_DNA"/>
</dbReference>
<comment type="caution">
    <text evidence="3">The sequence shown here is derived from an EMBL/GenBank/DDBJ whole genome shotgun (WGS) entry which is preliminary data.</text>
</comment>